<dbReference type="Gene3D" id="3.30.360.10">
    <property type="entry name" value="Dihydrodipicolinate Reductase, domain 2"/>
    <property type="match status" value="1"/>
</dbReference>
<dbReference type="EMBL" id="JBHTBR010000002">
    <property type="protein sequence ID" value="MFC7290718.1"/>
    <property type="molecule type" value="Genomic_DNA"/>
</dbReference>
<protein>
    <submittedName>
        <fullName evidence="3">Gfo/Idh/MocA family protein</fullName>
    </submittedName>
</protein>
<evidence type="ECO:0000259" key="1">
    <source>
        <dbReference type="Pfam" id="PF01408"/>
    </source>
</evidence>
<keyword evidence="4" id="KW-1185">Reference proteome</keyword>
<dbReference type="PANTHER" id="PTHR43377:SF1">
    <property type="entry name" value="BILIVERDIN REDUCTASE A"/>
    <property type="match status" value="1"/>
</dbReference>
<dbReference type="Gene3D" id="3.40.50.720">
    <property type="entry name" value="NAD(P)-binding Rossmann-like Domain"/>
    <property type="match status" value="1"/>
</dbReference>
<proteinExistence type="predicted"/>
<dbReference type="PANTHER" id="PTHR43377">
    <property type="entry name" value="BILIVERDIN REDUCTASE A"/>
    <property type="match status" value="1"/>
</dbReference>
<dbReference type="RefSeq" id="WP_382165851.1">
    <property type="nucleotide sequence ID" value="NZ_JBHTBR010000002.1"/>
</dbReference>
<name>A0ABW2II30_9PROT</name>
<organism evidence="3 4">
    <name type="scientific">Hirschia litorea</name>
    <dbReference type="NCBI Taxonomy" id="1199156"/>
    <lineage>
        <taxon>Bacteria</taxon>
        <taxon>Pseudomonadati</taxon>
        <taxon>Pseudomonadota</taxon>
        <taxon>Alphaproteobacteria</taxon>
        <taxon>Hyphomonadales</taxon>
        <taxon>Hyphomonadaceae</taxon>
        <taxon>Hirschia</taxon>
    </lineage>
</organism>
<dbReference type="Proteomes" id="UP001596492">
    <property type="component" value="Unassembled WGS sequence"/>
</dbReference>
<gene>
    <name evidence="3" type="ORF">ACFQS8_03740</name>
</gene>
<accession>A0ABW2II30</accession>
<dbReference type="Pfam" id="PF22725">
    <property type="entry name" value="GFO_IDH_MocA_C3"/>
    <property type="match status" value="1"/>
</dbReference>
<dbReference type="Pfam" id="PF01408">
    <property type="entry name" value="GFO_IDH_MocA"/>
    <property type="match status" value="1"/>
</dbReference>
<dbReference type="InterPro" id="IPR036291">
    <property type="entry name" value="NAD(P)-bd_dom_sf"/>
</dbReference>
<dbReference type="InterPro" id="IPR055170">
    <property type="entry name" value="GFO_IDH_MocA-like_dom"/>
</dbReference>
<feature type="domain" description="GFO/IDH/MocA-like oxidoreductase" evidence="2">
    <location>
        <begin position="160"/>
        <end position="231"/>
    </location>
</feature>
<dbReference type="InterPro" id="IPR051450">
    <property type="entry name" value="Gfo/Idh/MocA_Oxidoreductases"/>
</dbReference>
<evidence type="ECO:0000313" key="4">
    <source>
        <dbReference type="Proteomes" id="UP001596492"/>
    </source>
</evidence>
<comment type="caution">
    <text evidence="3">The sequence shown here is derived from an EMBL/GenBank/DDBJ whole genome shotgun (WGS) entry which is preliminary data.</text>
</comment>
<evidence type="ECO:0000259" key="2">
    <source>
        <dbReference type="Pfam" id="PF22725"/>
    </source>
</evidence>
<evidence type="ECO:0000313" key="3">
    <source>
        <dbReference type="EMBL" id="MFC7290718.1"/>
    </source>
</evidence>
<sequence>MSELRVGLIGAGVFAGYHAQKIVQSENTVFMGVYDLNLAAAQAVVDKVGAGEVVEDIDTLILVCDAIMIATPATTHAAYAGRVLRAGRHVFVEKPLALTGVEADALVALAHEKGATIQVGHQERFVFEAMGILGAPEKPLSIEAVRAAPASPTGRCEDVSVVFDLMVHDIDLANALFDADAKVTSVSGRIEHSERTDEAFAEIEYTGGGIAKFKASRCAPQRERTMKIVYPSGEVEIDFLARTVRNETQFDIRLDVSDILPDPLQKADFAFFDAASKEVQSPIPGEAGARASALAEAVEIAISQKV</sequence>
<feature type="domain" description="Gfo/Idh/MocA-like oxidoreductase N-terminal" evidence="1">
    <location>
        <begin position="4"/>
        <end position="121"/>
    </location>
</feature>
<dbReference type="SUPFAM" id="SSF51735">
    <property type="entry name" value="NAD(P)-binding Rossmann-fold domains"/>
    <property type="match status" value="1"/>
</dbReference>
<dbReference type="SUPFAM" id="SSF55347">
    <property type="entry name" value="Glyceraldehyde-3-phosphate dehydrogenase-like, C-terminal domain"/>
    <property type="match status" value="1"/>
</dbReference>
<dbReference type="InterPro" id="IPR000683">
    <property type="entry name" value="Gfo/Idh/MocA-like_OxRdtase_N"/>
</dbReference>
<reference evidence="4" key="1">
    <citation type="journal article" date="2019" name="Int. J. Syst. Evol. Microbiol.">
        <title>The Global Catalogue of Microorganisms (GCM) 10K type strain sequencing project: providing services to taxonomists for standard genome sequencing and annotation.</title>
        <authorList>
            <consortium name="The Broad Institute Genomics Platform"/>
            <consortium name="The Broad Institute Genome Sequencing Center for Infectious Disease"/>
            <person name="Wu L."/>
            <person name="Ma J."/>
        </authorList>
    </citation>
    <scope>NUCLEOTIDE SEQUENCE [LARGE SCALE GENOMIC DNA]</scope>
    <source>
        <strain evidence="4">CCUG 51308</strain>
    </source>
</reference>